<dbReference type="InterPro" id="IPR051678">
    <property type="entry name" value="AGP_Transferase"/>
</dbReference>
<organism evidence="2 3">
    <name type="scientific">Micrococcus lylae</name>
    <dbReference type="NCBI Taxonomy" id="1273"/>
    <lineage>
        <taxon>Bacteria</taxon>
        <taxon>Bacillati</taxon>
        <taxon>Actinomycetota</taxon>
        <taxon>Actinomycetes</taxon>
        <taxon>Micrococcales</taxon>
        <taxon>Micrococcaceae</taxon>
        <taxon>Micrococcus</taxon>
    </lineage>
</organism>
<dbReference type="Gene3D" id="3.90.1200.10">
    <property type="match status" value="2"/>
</dbReference>
<dbReference type="Proteomes" id="UP000196230">
    <property type="component" value="Unassembled WGS sequence"/>
</dbReference>
<dbReference type="EMBL" id="FUKP01000035">
    <property type="protein sequence ID" value="SJN24943.1"/>
    <property type="molecule type" value="Genomic_DNA"/>
</dbReference>
<dbReference type="SUPFAM" id="SSF56112">
    <property type="entry name" value="Protein kinase-like (PK-like)"/>
    <property type="match status" value="2"/>
</dbReference>
<dbReference type="RefSeq" id="WP_087133871.1">
    <property type="nucleotide sequence ID" value="NZ_FUKP01000035.1"/>
</dbReference>
<evidence type="ECO:0000313" key="2">
    <source>
        <dbReference type="EMBL" id="SJN24943.1"/>
    </source>
</evidence>
<name>A0A1R4IZW4_9MICC</name>
<feature type="compositionally biased region" description="Polar residues" evidence="1">
    <location>
        <begin position="422"/>
        <end position="432"/>
    </location>
</feature>
<sequence>MTPAQHTADAERAALTALPGVEQVLSDAGLSRIIGRRVQAVHERVKPGRSIVVSWRALGADGTEPLDAPLAEAGHGWLMLTRDQDKADSALRRAERIGRADHVRVHRWDGDATVLWGSLWTDPALAVPLDRARAALAERRPDAAWTVLRHNPRRRAVVRVGDEVVRIHARRLDEPGGMVATVARWAAAGVPVVPLEPVGTKGTAASSPFWGAGDLQAVPVASAAEAAGEAVAAVHALPAAGSPLPPFVPDAPVAAEAIASSAAWLDEVVRDAAAHLQPLLEASCAQDPAVELHGDWSPDQVLSAAADGTGGVRIIDVDRARTGPAAVDLGSWNAACRREELPALADAHAAGHARVHGEADRVTVLAWEAYAHLAAAVDPLRRRHADWAEQLTDRVVHLRACLRELEAARAFAAGSDRPDDGSATSASSAPLGSSVTACSPVASALPAEQSPLPVAPLRTALPPAEAEAEGRLWAVDRCWPSGAVGELAVEVSSGGALRAGHWRDGSLGLLPADADPTLKALAPLVAAGGTVVSWRPRKRAVVRTTGAEAEAFTKVVRAGRAQGILDGIERARAFEAGFRTPQVLDSTEATVTFAALPGRSLHHESAFTAAEWSRAWAEIAEALAAARRARPNGAAENAGIPAPAALPVQETAALPVHGPAQEAAVLADWLERTADWTGAQPGFVHAVEKVGQTLRGLPAVGNVPTHRDLHDKQLLWDPELGPGLLDVDTACLGDPALDLGNLRAHALWRQRQGVWSAARADVVRRTVDELALAEGLPAPRIGLYEHATLLRLRCVYALRPRYAQAAADLEAELAGGP</sequence>
<reference evidence="2 3" key="1">
    <citation type="submission" date="2017-02" db="EMBL/GenBank/DDBJ databases">
        <authorList>
            <person name="Peterson S.W."/>
        </authorList>
    </citation>
    <scope>NUCLEOTIDE SEQUENCE [LARGE SCALE GENOMIC DNA]</scope>
    <source>
        <strain evidence="2 3">2B3F</strain>
    </source>
</reference>
<protein>
    <recommendedName>
        <fullName evidence="4">Aminoglycoside phosphotransferase domain-containing protein</fullName>
    </recommendedName>
</protein>
<feature type="region of interest" description="Disordered" evidence="1">
    <location>
        <begin position="413"/>
        <end position="432"/>
    </location>
</feature>
<evidence type="ECO:0000256" key="1">
    <source>
        <dbReference type="SAM" id="MobiDB-lite"/>
    </source>
</evidence>
<evidence type="ECO:0000313" key="3">
    <source>
        <dbReference type="Proteomes" id="UP000196230"/>
    </source>
</evidence>
<evidence type="ECO:0008006" key="4">
    <source>
        <dbReference type="Google" id="ProtNLM"/>
    </source>
</evidence>
<dbReference type="AlphaFoldDB" id="A0A1R4IZW4"/>
<gene>
    <name evidence="2" type="ORF">FM125_05435</name>
</gene>
<proteinExistence type="predicted"/>
<accession>A0A1R4IZW4</accession>
<dbReference type="InterPro" id="IPR011009">
    <property type="entry name" value="Kinase-like_dom_sf"/>
</dbReference>
<dbReference type="PANTHER" id="PTHR21310">
    <property type="entry name" value="AMINOGLYCOSIDE PHOSPHOTRANSFERASE-RELATED-RELATED"/>
    <property type="match status" value="1"/>
</dbReference>